<name>A0A163LU62_DIDRA</name>
<dbReference type="PRINTS" id="PR00081">
    <property type="entry name" value="GDHRDH"/>
</dbReference>
<proteinExistence type="predicted"/>
<dbReference type="InterPro" id="IPR052184">
    <property type="entry name" value="SDR_enzymes"/>
</dbReference>
<dbReference type="InterPro" id="IPR002347">
    <property type="entry name" value="SDR_fam"/>
</dbReference>
<dbReference type="AlphaFoldDB" id="A0A163LU62"/>
<dbReference type="GO" id="GO:0016616">
    <property type="term" value="F:oxidoreductase activity, acting on the CH-OH group of donors, NAD or NADP as acceptor"/>
    <property type="evidence" value="ECO:0007669"/>
    <property type="project" value="TreeGrafter"/>
</dbReference>
<dbReference type="Pfam" id="PF00106">
    <property type="entry name" value="adh_short"/>
    <property type="match status" value="1"/>
</dbReference>
<dbReference type="EMBL" id="JYNV01000034">
    <property type="protein sequence ID" value="KZM28122.1"/>
    <property type="molecule type" value="Genomic_DNA"/>
</dbReference>
<accession>A0A163LU62</accession>
<protein>
    <submittedName>
        <fullName evidence="1">Oxidoreductase</fullName>
    </submittedName>
</protein>
<dbReference type="Proteomes" id="UP000076837">
    <property type="component" value="Unassembled WGS sequence"/>
</dbReference>
<dbReference type="SUPFAM" id="SSF51735">
    <property type="entry name" value="NAD(P)-binding Rossmann-fold domains"/>
    <property type="match status" value="1"/>
</dbReference>
<reference evidence="1 2" key="1">
    <citation type="journal article" date="2016" name="Sci. Rep.">
        <title>Draft genome sequencing and secretome analysis of fungal phytopathogen Ascochyta rabiei provides insight into the necrotrophic effector repertoire.</title>
        <authorList>
            <person name="Verma S."/>
            <person name="Gazara R.K."/>
            <person name="Nizam S."/>
            <person name="Parween S."/>
            <person name="Chattopadhyay D."/>
            <person name="Verma P.K."/>
        </authorList>
    </citation>
    <scope>NUCLEOTIDE SEQUENCE [LARGE SCALE GENOMIC DNA]</scope>
    <source>
        <strain evidence="1 2">ArDII</strain>
    </source>
</reference>
<dbReference type="InterPro" id="IPR036291">
    <property type="entry name" value="NAD(P)-bd_dom_sf"/>
</dbReference>
<evidence type="ECO:0000313" key="1">
    <source>
        <dbReference type="EMBL" id="KZM28122.1"/>
    </source>
</evidence>
<dbReference type="PANTHER" id="PTHR45458:SF2">
    <property type="entry name" value="OXIDOREDUCTASE, SHORT CHAIN DEHYDROGENASE_REDUCTASE FAMILY SUPERFAMILY (AFU_ORTHOLOGUE AFUA_3G13450)"/>
    <property type="match status" value="1"/>
</dbReference>
<organism evidence="1 2">
    <name type="scientific">Didymella rabiei</name>
    <name type="common">Chickpea ascochyta blight fungus</name>
    <name type="synonym">Mycosphaerella rabiei</name>
    <dbReference type="NCBI Taxonomy" id="5454"/>
    <lineage>
        <taxon>Eukaryota</taxon>
        <taxon>Fungi</taxon>
        <taxon>Dikarya</taxon>
        <taxon>Ascomycota</taxon>
        <taxon>Pezizomycotina</taxon>
        <taxon>Dothideomycetes</taxon>
        <taxon>Pleosporomycetidae</taxon>
        <taxon>Pleosporales</taxon>
        <taxon>Pleosporineae</taxon>
        <taxon>Didymellaceae</taxon>
        <taxon>Ascochyta</taxon>
    </lineage>
</organism>
<evidence type="ECO:0000313" key="2">
    <source>
        <dbReference type="Proteomes" id="UP000076837"/>
    </source>
</evidence>
<sequence length="260" mass="28003">MPVILVVGATRGLGASLVTLYASDPNNYVLATARTSNPPANSKNIVYVPGIDIASPEAGTRIIRFLRTEDISSLDTVIITAGYFATESLQEPSFEAQERMYRTCVIGPTILVTTLANESDDLLKKSSKVIFVSSESGSITLRHEKEGGGNYGHHASKTALNMSAKLLSLDLKEREIAIATVHPGFMRTEMTKGVGFDKFWDAGGAVTPEVAAISLADWIETFDIRRTGEYWAPRGPGDIGTADSVLGSKDTLPTPLQLPW</sequence>
<gene>
    <name evidence="1" type="ORF">ST47_g730</name>
</gene>
<keyword evidence="2" id="KW-1185">Reference proteome</keyword>
<dbReference type="PANTHER" id="PTHR45458">
    <property type="entry name" value="SHORT-CHAIN DEHYDROGENASE/REDUCTASE SDR"/>
    <property type="match status" value="1"/>
</dbReference>
<comment type="caution">
    <text evidence="1">The sequence shown here is derived from an EMBL/GenBank/DDBJ whole genome shotgun (WGS) entry which is preliminary data.</text>
</comment>
<dbReference type="OrthoDB" id="5296at2759"/>
<dbReference type="Gene3D" id="3.40.50.720">
    <property type="entry name" value="NAD(P)-binding Rossmann-like Domain"/>
    <property type="match status" value="1"/>
</dbReference>